<accession>A0AAD5PCQ5</accession>
<reference evidence="1" key="1">
    <citation type="journal article" date="2022" name="IScience">
        <title>Evolution of zygomycete secretomes and the origins of terrestrial fungal ecologies.</title>
        <authorList>
            <person name="Chang Y."/>
            <person name="Wang Y."/>
            <person name="Mondo S."/>
            <person name="Ahrendt S."/>
            <person name="Andreopoulos W."/>
            <person name="Barry K."/>
            <person name="Beard J."/>
            <person name="Benny G.L."/>
            <person name="Blankenship S."/>
            <person name="Bonito G."/>
            <person name="Cuomo C."/>
            <person name="Desiro A."/>
            <person name="Gervers K.A."/>
            <person name="Hundley H."/>
            <person name="Kuo A."/>
            <person name="LaButti K."/>
            <person name="Lang B.F."/>
            <person name="Lipzen A."/>
            <person name="O'Donnell K."/>
            <person name="Pangilinan J."/>
            <person name="Reynolds N."/>
            <person name="Sandor L."/>
            <person name="Smith M.E."/>
            <person name="Tsang A."/>
            <person name="Grigoriev I.V."/>
            <person name="Stajich J.E."/>
            <person name="Spatafora J.W."/>
        </authorList>
    </citation>
    <scope>NUCLEOTIDE SEQUENCE</scope>
    <source>
        <strain evidence="1">RSA 2281</strain>
    </source>
</reference>
<gene>
    <name evidence="1" type="ORF">BDA99DRAFT_112742</name>
</gene>
<dbReference type="Proteomes" id="UP001209540">
    <property type="component" value="Unassembled WGS sequence"/>
</dbReference>
<sequence length="200" mass="22226">MNEHRHQYVSSHNIYVKLARKEREYVKKSCAAKLPYHRKQLKVMMLIGLAGMGFNTFLKGRPRRGGKRFRKAHRTSTTVALQNEHMSSQICVFCFQPLSLLPATILKDGKKQKKHSHGALTCNNSNCPAVLAGYTTFNRDAVGATGIGLAAVTTIFSSDKKPLPPYNPSASTTTTGHFELDQIYRLVSPSSTFLHGQTSM</sequence>
<keyword evidence="2" id="KW-1185">Reference proteome</keyword>
<protein>
    <submittedName>
        <fullName evidence="1">Uncharacterized protein</fullName>
    </submittedName>
</protein>
<dbReference type="AlphaFoldDB" id="A0AAD5PCQ5"/>
<evidence type="ECO:0000313" key="2">
    <source>
        <dbReference type="Proteomes" id="UP001209540"/>
    </source>
</evidence>
<organism evidence="1 2">
    <name type="scientific">Phascolomyces articulosus</name>
    <dbReference type="NCBI Taxonomy" id="60185"/>
    <lineage>
        <taxon>Eukaryota</taxon>
        <taxon>Fungi</taxon>
        <taxon>Fungi incertae sedis</taxon>
        <taxon>Mucoromycota</taxon>
        <taxon>Mucoromycotina</taxon>
        <taxon>Mucoromycetes</taxon>
        <taxon>Mucorales</taxon>
        <taxon>Lichtheimiaceae</taxon>
        <taxon>Phascolomyces</taxon>
    </lineage>
</organism>
<dbReference type="EMBL" id="JAIXMP010000019">
    <property type="protein sequence ID" value="KAI9258149.1"/>
    <property type="molecule type" value="Genomic_DNA"/>
</dbReference>
<proteinExistence type="predicted"/>
<reference evidence="1" key="2">
    <citation type="submission" date="2023-02" db="EMBL/GenBank/DDBJ databases">
        <authorList>
            <consortium name="DOE Joint Genome Institute"/>
            <person name="Mondo S.J."/>
            <person name="Chang Y."/>
            <person name="Wang Y."/>
            <person name="Ahrendt S."/>
            <person name="Andreopoulos W."/>
            <person name="Barry K."/>
            <person name="Beard J."/>
            <person name="Benny G.L."/>
            <person name="Blankenship S."/>
            <person name="Bonito G."/>
            <person name="Cuomo C."/>
            <person name="Desiro A."/>
            <person name="Gervers K.A."/>
            <person name="Hundley H."/>
            <person name="Kuo A."/>
            <person name="LaButti K."/>
            <person name="Lang B.F."/>
            <person name="Lipzen A."/>
            <person name="O'Donnell K."/>
            <person name="Pangilinan J."/>
            <person name="Reynolds N."/>
            <person name="Sandor L."/>
            <person name="Smith M.W."/>
            <person name="Tsang A."/>
            <person name="Grigoriev I.V."/>
            <person name="Stajich J.E."/>
            <person name="Spatafora J.W."/>
        </authorList>
    </citation>
    <scope>NUCLEOTIDE SEQUENCE</scope>
    <source>
        <strain evidence="1">RSA 2281</strain>
    </source>
</reference>
<comment type="caution">
    <text evidence="1">The sequence shown here is derived from an EMBL/GenBank/DDBJ whole genome shotgun (WGS) entry which is preliminary data.</text>
</comment>
<evidence type="ECO:0000313" key="1">
    <source>
        <dbReference type="EMBL" id="KAI9258149.1"/>
    </source>
</evidence>
<name>A0AAD5PCQ5_9FUNG</name>